<reference evidence="1" key="1">
    <citation type="submission" date="2018-05" db="EMBL/GenBank/DDBJ databases">
        <authorList>
            <person name="Lanie J.A."/>
            <person name="Ng W.-L."/>
            <person name="Kazmierczak K.M."/>
            <person name="Andrzejewski T.M."/>
            <person name="Davidsen T.M."/>
            <person name="Wayne K.J."/>
            <person name="Tettelin H."/>
            <person name="Glass J.I."/>
            <person name="Rusch D."/>
            <person name="Podicherti R."/>
            <person name="Tsui H.-C.T."/>
            <person name="Winkler M.E."/>
        </authorList>
    </citation>
    <scope>NUCLEOTIDE SEQUENCE</scope>
</reference>
<dbReference type="EMBL" id="UINC01006055">
    <property type="protein sequence ID" value="SVA25184.1"/>
    <property type="molecule type" value="Genomic_DNA"/>
</dbReference>
<protein>
    <submittedName>
        <fullName evidence="1">Uncharacterized protein</fullName>
    </submittedName>
</protein>
<sequence length="100" mass="11579">MNFKGNPILIEMADQLPESSKAFQLIMTCVDYSIIVDQAKEDFYCFADLENERKNGMKGLDILKQNGYEKFLKDMEEEDRLRMCGVLQMIADLAKELDDD</sequence>
<proteinExistence type="predicted"/>
<gene>
    <name evidence="1" type="ORF">METZ01_LOCUS78038</name>
</gene>
<name>A0A381UB42_9ZZZZ</name>
<dbReference type="AlphaFoldDB" id="A0A381UB42"/>
<accession>A0A381UB42</accession>
<organism evidence="1">
    <name type="scientific">marine metagenome</name>
    <dbReference type="NCBI Taxonomy" id="408172"/>
    <lineage>
        <taxon>unclassified sequences</taxon>
        <taxon>metagenomes</taxon>
        <taxon>ecological metagenomes</taxon>
    </lineage>
</organism>
<evidence type="ECO:0000313" key="1">
    <source>
        <dbReference type="EMBL" id="SVA25184.1"/>
    </source>
</evidence>